<evidence type="ECO:0000313" key="3">
    <source>
        <dbReference type="Proteomes" id="UP000195602"/>
    </source>
</evidence>
<feature type="region of interest" description="Disordered" evidence="1">
    <location>
        <begin position="1"/>
        <end position="22"/>
    </location>
</feature>
<dbReference type="KEGG" id="clus:A9F13_06g03872"/>
<dbReference type="OMA" id="PRMNESK"/>
<dbReference type="Proteomes" id="UP000195602">
    <property type="component" value="Unassembled WGS sequence"/>
</dbReference>
<name>A0AA91Q1D7_CLALS</name>
<reference evidence="2 3" key="1">
    <citation type="submission" date="2017-04" db="EMBL/GenBank/DDBJ databases">
        <title>Draft genome of the yeast Clavispora lusitaniae type strain CBS 6936.</title>
        <authorList>
            <person name="Durrens P."/>
            <person name="Klopp C."/>
            <person name="Biteau N."/>
            <person name="Fitton-Ouhabi V."/>
            <person name="Dementhon K."/>
            <person name="Accoceberry I."/>
            <person name="Sherman D.J."/>
            <person name="Noel T."/>
        </authorList>
    </citation>
    <scope>NUCLEOTIDE SEQUENCE [LARGE SCALE GENOMIC DNA]</scope>
    <source>
        <strain evidence="2 3">CBS 6936</strain>
    </source>
</reference>
<evidence type="ECO:0000256" key="1">
    <source>
        <dbReference type="SAM" id="MobiDB-lite"/>
    </source>
</evidence>
<dbReference type="AlphaFoldDB" id="A0AA91Q1D7"/>
<comment type="caution">
    <text evidence="2">The sequence shown here is derived from an EMBL/GenBank/DDBJ whole genome shotgun (WGS) entry which is preliminary data.</text>
</comment>
<dbReference type="EMBL" id="LYUB02000006">
    <property type="protein sequence ID" value="OVF09221.1"/>
    <property type="molecule type" value="Genomic_DNA"/>
</dbReference>
<accession>A0AA91Q1D7</accession>
<proteinExistence type="predicted"/>
<organism evidence="2 3">
    <name type="scientific">Clavispora lusitaniae</name>
    <name type="common">Candida lusitaniae</name>
    <dbReference type="NCBI Taxonomy" id="36911"/>
    <lineage>
        <taxon>Eukaryota</taxon>
        <taxon>Fungi</taxon>
        <taxon>Dikarya</taxon>
        <taxon>Ascomycota</taxon>
        <taxon>Saccharomycotina</taxon>
        <taxon>Pichiomycetes</taxon>
        <taxon>Metschnikowiaceae</taxon>
        <taxon>Clavispora</taxon>
    </lineage>
</organism>
<protein>
    <submittedName>
        <fullName evidence="2">Uncharacterized protein</fullName>
    </submittedName>
</protein>
<gene>
    <name evidence="2" type="ORF">A9F13_06g03872</name>
</gene>
<evidence type="ECO:0000313" key="2">
    <source>
        <dbReference type="EMBL" id="OVF09221.1"/>
    </source>
</evidence>
<sequence>MEQFTDSEKQRKMQKDPLSSHDEIKQQLDVIEFQTKQTNADLEQLFDRSKNNNQNLNKLLESISNYSKEVTTEGNATKHDVTRILERLKVLPEELIETVIQKCMDNMSFELMKQVTGTVNKSNETIANRSDARQDQISRQLSSIKDILDKLMTDSQAIKRHIDDTDTIKREEKHAQSTLSGAEVVKLQTLAEQQIESLNLLKEKLTQKEVDSTHDSVSTMVEKYTNLQKKYDTLSIAYKEKYQAFMRLEEHFKNLETQFDRMVSKIETKDLSKYGKLQQLHATSISQLDNSPSLFVQKKRITSMPIKSHEAAIHEPIRNQSIHEEY</sequence>